<dbReference type="Proteomes" id="UP000244855">
    <property type="component" value="Unassembled WGS sequence"/>
</dbReference>
<name>A0A2V1DBL9_9PLEO</name>
<dbReference type="AlphaFoldDB" id="A0A2V1DBL9"/>
<proteinExistence type="predicted"/>
<accession>A0A2V1DBL9</accession>
<keyword evidence="2" id="KW-1185">Reference proteome</keyword>
<feature type="non-terminal residue" evidence="1">
    <location>
        <position position="1"/>
    </location>
</feature>
<dbReference type="EMBL" id="KZ805495">
    <property type="protein sequence ID" value="PVH95482.1"/>
    <property type="molecule type" value="Genomic_DNA"/>
</dbReference>
<evidence type="ECO:0000313" key="2">
    <source>
        <dbReference type="Proteomes" id="UP000244855"/>
    </source>
</evidence>
<evidence type="ECO:0000313" key="1">
    <source>
        <dbReference type="EMBL" id="PVH95482.1"/>
    </source>
</evidence>
<organism evidence="1 2">
    <name type="scientific">Periconia macrospinosa</name>
    <dbReference type="NCBI Taxonomy" id="97972"/>
    <lineage>
        <taxon>Eukaryota</taxon>
        <taxon>Fungi</taxon>
        <taxon>Dikarya</taxon>
        <taxon>Ascomycota</taxon>
        <taxon>Pezizomycotina</taxon>
        <taxon>Dothideomycetes</taxon>
        <taxon>Pleosporomycetidae</taxon>
        <taxon>Pleosporales</taxon>
        <taxon>Massarineae</taxon>
        <taxon>Periconiaceae</taxon>
        <taxon>Periconia</taxon>
    </lineage>
</organism>
<reference evidence="1 2" key="1">
    <citation type="journal article" date="2018" name="Sci. Rep.">
        <title>Comparative genomics provides insights into the lifestyle and reveals functional heterogeneity of dark septate endophytic fungi.</title>
        <authorList>
            <person name="Knapp D.G."/>
            <person name="Nemeth J.B."/>
            <person name="Barry K."/>
            <person name="Hainaut M."/>
            <person name="Henrissat B."/>
            <person name="Johnson J."/>
            <person name="Kuo A."/>
            <person name="Lim J.H.P."/>
            <person name="Lipzen A."/>
            <person name="Nolan M."/>
            <person name="Ohm R.A."/>
            <person name="Tamas L."/>
            <person name="Grigoriev I.V."/>
            <person name="Spatafora J.W."/>
            <person name="Nagy L.G."/>
            <person name="Kovacs G.M."/>
        </authorList>
    </citation>
    <scope>NUCLEOTIDE SEQUENCE [LARGE SCALE GENOMIC DNA]</scope>
    <source>
        <strain evidence="1 2">DSE2036</strain>
    </source>
</reference>
<sequence length="115" mass="12220">DFHSICAALACYWEFNVTAPAGGPSGLPRFHASGCIGTTKDGYKECDAVHSATQQDETGKKQNLGATVGANVWVRVAWVWNSKTYELEGNQTVGNTGIDGEVLNFDVVPSKVSAV</sequence>
<gene>
    <name evidence="1" type="ORF">DM02DRAFT_476228</name>
</gene>
<protein>
    <submittedName>
        <fullName evidence="1">Uncharacterized protein</fullName>
    </submittedName>
</protein>
<feature type="non-terminal residue" evidence="1">
    <location>
        <position position="115"/>
    </location>
</feature>